<keyword evidence="3" id="KW-1185">Reference proteome</keyword>
<accession>A0AA89BQW1</accession>
<comment type="caution">
    <text evidence="2">The sequence shown here is derived from an EMBL/GenBank/DDBJ whole genome shotgun (WGS) entry which is preliminary data.</text>
</comment>
<evidence type="ECO:0000259" key="1">
    <source>
        <dbReference type="Pfam" id="PF13383"/>
    </source>
</evidence>
<dbReference type="SUPFAM" id="SSF53335">
    <property type="entry name" value="S-adenosyl-L-methionine-dependent methyltransferases"/>
    <property type="match status" value="1"/>
</dbReference>
<evidence type="ECO:0000313" key="2">
    <source>
        <dbReference type="EMBL" id="KAK3087731.1"/>
    </source>
</evidence>
<feature type="domain" description="Methyltransferase" evidence="1">
    <location>
        <begin position="135"/>
        <end position="307"/>
    </location>
</feature>
<sequence>MYKWIKYPLIAVLVLVVILMFLTRRIDTNLVVLDHKIDPPQIKHRIVESIPSIKPSSRNNTVVKEQWVKIPGRVVSSSPYVPLKPVKEDDWDADLPTYNVSEDVRKTDWWKAAAFLELDFRERKRDYKCRRMALQGNWYVCLDGKWNIRPPCLVYSFGIGFDFSFDDDMTELGCEVHSFDPSMGLKDHVRNTSVHFHPIGIGGENIENFNPRMDLYVHDEQSWTIMTLGTVMAALGHTGRTIDLLKIDVEGHEWAVIDYLIDNGFLPKIKQFSLEYHLFPDWPKKSDYTKLLSTYKRLHDEGFRKFYTGIHPLFHDPEKFNIQADIGYVNFNYRRT</sequence>
<protein>
    <recommendedName>
        <fullName evidence="1">Methyltransferase domain-containing protein</fullName>
    </recommendedName>
</protein>
<dbReference type="InterPro" id="IPR026913">
    <property type="entry name" value="METTL24"/>
</dbReference>
<dbReference type="Proteomes" id="UP001186944">
    <property type="component" value="Unassembled WGS sequence"/>
</dbReference>
<dbReference type="Pfam" id="PF13383">
    <property type="entry name" value="Methyltransf_22"/>
    <property type="match status" value="1"/>
</dbReference>
<reference evidence="2" key="1">
    <citation type="submission" date="2019-08" db="EMBL/GenBank/DDBJ databases">
        <title>The improved chromosome-level genome for the pearl oyster Pinctada fucata martensii using PacBio sequencing and Hi-C.</title>
        <authorList>
            <person name="Zheng Z."/>
        </authorList>
    </citation>
    <scope>NUCLEOTIDE SEQUENCE</scope>
    <source>
        <strain evidence="2">ZZ-2019</strain>
        <tissue evidence="2">Adductor muscle</tissue>
    </source>
</reference>
<dbReference type="Gene3D" id="3.40.50.150">
    <property type="entry name" value="Vaccinia Virus protein VP39"/>
    <property type="match status" value="1"/>
</dbReference>
<dbReference type="AlphaFoldDB" id="A0AA89BQW1"/>
<name>A0AA89BQW1_PINIB</name>
<organism evidence="2 3">
    <name type="scientific">Pinctada imbricata</name>
    <name type="common">Atlantic pearl-oyster</name>
    <name type="synonym">Pinctada martensii</name>
    <dbReference type="NCBI Taxonomy" id="66713"/>
    <lineage>
        <taxon>Eukaryota</taxon>
        <taxon>Metazoa</taxon>
        <taxon>Spiralia</taxon>
        <taxon>Lophotrochozoa</taxon>
        <taxon>Mollusca</taxon>
        <taxon>Bivalvia</taxon>
        <taxon>Autobranchia</taxon>
        <taxon>Pteriomorphia</taxon>
        <taxon>Pterioida</taxon>
        <taxon>Pterioidea</taxon>
        <taxon>Pteriidae</taxon>
        <taxon>Pinctada</taxon>
    </lineage>
</organism>
<evidence type="ECO:0000313" key="3">
    <source>
        <dbReference type="Proteomes" id="UP001186944"/>
    </source>
</evidence>
<gene>
    <name evidence="2" type="ORF">FSP39_009832</name>
</gene>
<proteinExistence type="predicted"/>
<dbReference type="EMBL" id="VSWD01000011">
    <property type="protein sequence ID" value="KAK3087731.1"/>
    <property type="molecule type" value="Genomic_DNA"/>
</dbReference>
<dbReference type="InterPro" id="IPR025714">
    <property type="entry name" value="Methyltranfer_dom"/>
</dbReference>
<dbReference type="InterPro" id="IPR029063">
    <property type="entry name" value="SAM-dependent_MTases_sf"/>
</dbReference>
<dbReference type="PANTHER" id="PTHR32026:SF10">
    <property type="entry name" value="METHYLTRANSFERASE-LIKE PROTEIN 24-RELATED"/>
    <property type="match status" value="1"/>
</dbReference>
<dbReference type="PANTHER" id="PTHR32026">
    <property type="entry name" value="METHYLTRANSFERASE-LIKE PROTEIN 24"/>
    <property type="match status" value="1"/>
</dbReference>